<name>A0A3B0YP85_9ZZZZ</name>
<organism evidence="1">
    <name type="scientific">hydrothermal vent metagenome</name>
    <dbReference type="NCBI Taxonomy" id="652676"/>
    <lineage>
        <taxon>unclassified sequences</taxon>
        <taxon>metagenomes</taxon>
        <taxon>ecological metagenomes</taxon>
    </lineage>
</organism>
<gene>
    <name evidence="1" type="ORF">MNBD_GAMMA13-959</name>
</gene>
<feature type="non-terminal residue" evidence="1">
    <location>
        <position position="1"/>
    </location>
</feature>
<dbReference type="EMBL" id="UOFK01000157">
    <property type="protein sequence ID" value="VAW78520.1"/>
    <property type="molecule type" value="Genomic_DNA"/>
</dbReference>
<accession>A0A3B0YP85</accession>
<proteinExistence type="predicted"/>
<protein>
    <submittedName>
        <fullName evidence="1">Sulfate permease</fullName>
    </submittedName>
</protein>
<evidence type="ECO:0000313" key="1">
    <source>
        <dbReference type="EMBL" id="VAW78520.1"/>
    </source>
</evidence>
<dbReference type="AlphaFoldDB" id="A0A3B0YP85"/>
<reference evidence="1" key="1">
    <citation type="submission" date="2018-06" db="EMBL/GenBank/DDBJ databases">
        <authorList>
            <person name="Zhirakovskaya E."/>
        </authorList>
    </citation>
    <scope>NUCLEOTIDE SEQUENCE</scope>
</reference>
<sequence>KRLHLRHLSNECRQLLDKAGNLVEVNRLEDPSYHVADDKLA</sequence>